<comment type="subcellular location">
    <subcellularLocation>
        <location evidence="1">Cytoplasm</location>
    </subcellularLocation>
</comment>
<dbReference type="FunFam" id="3.40.30.10:FF:000002">
    <property type="entry name" value="Alkyl hydroperoxide reductase C"/>
    <property type="match status" value="1"/>
</dbReference>
<dbReference type="OrthoDB" id="185659at2759"/>
<proteinExistence type="inferred from homology"/>
<evidence type="ECO:0000256" key="8">
    <source>
        <dbReference type="PIRSR" id="PIRSR000239-1"/>
    </source>
</evidence>
<dbReference type="Pfam" id="PF00578">
    <property type="entry name" value="AhpC-TSA"/>
    <property type="match status" value="1"/>
</dbReference>
<dbReference type="InterPro" id="IPR000866">
    <property type="entry name" value="AhpC/TSA"/>
</dbReference>
<dbReference type="InterPro" id="IPR024706">
    <property type="entry name" value="Peroxiredoxin_AhpC-typ"/>
</dbReference>
<protein>
    <submittedName>
        <fullName evidence="10">Peroxiredoxin, AhpC-type</fullName>
    </submittedName>
</protein>
<evidence type="ECO:0000256" key="2">
    <source>
        <dbReference type="ARBA" id="ARBA00009796"/>
    </source>
</evidence>
<dbReference type="PANTHER" id="PTHR10681">
    <property type="entry name" value="THIOREDOXIN PEROXIDASE"/>
    <property type="match status" value="1"/>
</dbReference>
<keyword evidence="7" id="KW-0575">Peroxidase</keyword>
<evidence type="ECO:0000256" key="1">
    <source>
        <dbReference type="ARBA" id="ARBA00004496"/>
    </source>
</evidence>
<keyword evidence="3" id="KW-0963">Cytoplasm</keyword>
<evidence type="ECO:0000256" key="5">
    <source>
        <dbReference type="ARBA" id="ARBA00023157"/>
    </source>
</evidence>
<evidence type="ECO:0000313" key="10">
    <source>
        <dbReference type="EMBL" id="GCA62471.1"/>
    </source>
</evidence>
<dbReference type="InterPro" id="IPR050217">
    <property type="entry name" value="Peroxiredoxin"/>
</dbReference>
<comment type="caution">
    <text evidence="10">The sequence shown here is derived from an EMBL/GenBank/DDBJ whole genome shotgun (WGS) entry which is preliminary data.</text>
</comment>
<dbReference type="CDD" id="cd03015">
    <property type="entry name" value="PRX_Typ2cys"/>
    <property type="match status" value="1"/>
</dbReference>
<dbReference type="Proteomes" id="UP000265618">
    <property type="component" value="Unassembled WGS sequence"/>
</dbReference>
<dbReference type="Gene3D" id="3.40.30.10">
    <property type="entry name" value="Glutaredoxin"/>
    <property type="match status" value="1"/>
</dbReference>
<dbReference type="GO" id="GO:0033554">
    <property type="term" value="P:cellular response to stress"/>
    <property type="evidence" value="ECO:0007669"/>
    <property type="project" value="TreeGrafter"/>
</dbReference>
<dbReference type="GO" id="GO:0045454">
    <property type="term" value="P:cell redox homeostasis"/>
    <property type="evidence" value="ECO:0007669"/>
    <property type="project" value="TreeGrafter"/>
</dbReference>
<comment type="similarity">
    <text evidence="2">Belongs to the peroxiredoxin family. AhpC/Prx1 subfamily.</text>
</comment>
<feature type="domain" description="Thioredoxin" evidence="9">
    <location>
        <begin position="3"/>
        <end position="162"/>
    </location>
</feature>
<evidence type="ECO:0000259" key="9">
    <source>
        <dbReference type="PROSITE" id="PS51352"/>
    </source>
</evidence>
<dbReference type="GO" id="GO:0042744">
    <property type="term" value="P:hydrogen peroxide catabolic process"/>
    <property type="evidence" value="ECO:0007669"/>
    <property type="project" value="TreeGrafter"/>
</dbReference>
<dbReference type="GO" id="GO:0008379">
    <property type="term" value="F:thioredoxin peroxidase activity"/>
    <property type="evidence" value="ECO:0007669"/>
    <property type="project" value="TreeGrafter"/>
</dbReference>
<dbReference type="PROSITE" id="PS51352">
    <property type="entry name" value="THIOREDOXIN_2"/>
    <property type="match status" value="1"/>
</dbReference>
<name>A0A391NK67_9EUKA</name>
<dbReference type="SUPFAM" id="SSF52833">
    <property type="entry name" value="Thioredoxin-like"/>
    <property type="match status" value="1"/>
</dbReference>
<keyword evidence="7" id="KW-0049">Antioxidant</keyword>
<dbReference type="PIRSF" id="PIRSF000239">
    <property type="entry name" value="AHPC"/>
    <property type="match status" value="1"/>
</dbReference>
<dbReference type="PANTHER" id="PTHR10681:SF128">
    <property type="entry name" value="THIOREDOXIN-DEPENDENT PEROXIDE REDUCTASE, MITOCHONDRIAL"/>
    <property type="match status" value="1"/>
</dbReference>
<evidence type="ECO:0000313" key="11">
    <source>
        <dbReference type="Proteomes" id="UP000265618"/>
    </source>
</evidence>
<dbReference type="InterPro" id="IPR036249">
    <property type="entry name" value="Thioredoxin-like_sf"/>
</dbReference>
<keyword evidence="5" id="KW-1015">Disulfide bond</keyword>
<dbReference type="GO" id="GO:0006979">
    <property type="term" value="P:response to oxidative stress"/>
    <property type="evidence" value="ECO:0007669"/>
    <property type="project" value="TreeGrafter"/>
</dbReference>
<evidence type="ECO:0000256" key="7">
    <source>
        <dbReference type="PIRNR" id="PIRNR000239"/>
    </source>
</evidence>
<evidence type="ECO:0000256" key="3">
    <source>
        <dbReference type="ARBA" id="ARBA00022490"/>
    </source>
</evidence>
<evidence type="ECO:0000256" key="4">
    <source>
        <dbReference type="ARBA" id="ARBA00023002"/>
    </source>
</evidence>
<comment type="function">
    <text evidence="7">Thiol-specific peroxidase that catalyzes the reduction of hydrogen peroxide and organic hydroperoxides to water and alcohols, respectively.</text>
</comment>
<feature type="active site" description="Cysteine sulfenic acid (-SOH) intermediate; for peroxidase activity" evidence="8">
    <location>
        <position position="49"/>
    </location>
</feature>
<reference evidence="10 11" key="1">
    <citation type="journal article" date="2018" name="PLoS ONE">
        <title>The draft genome of Kipferlia bialata reveals reductive genome evolution in fornicate parasites.</title>
        <authorList>
            <person name="Tanifuji G."/>
            <person name="Takabayashi S."/>
            <person name="Kume K."/>
            <person name="Takagi M."/>
            <person name="Nakayama T."/>
            <person name="Kamikawa R."/>
            <person name="Inagaki Y."/>
            <person name="Hashimoto T."/>
        </authorList>
    </citation>
    <scope>NUCLEOTIDE SEQUENCE [LARGE SCALE GENOMIC DNA]</scope>
    <source>
        <strain evidence="10">NY0173</strain>
    </source>
</reference>
<dbReference type="EMBL" id="BDIP01000746">
    <property type="protein sequence ID" value="GCA62471.1"/>
    <property type="molecule type" value="Genomic_DNA"/>
</dbReference>
<dbReference type="InterPro" id="IPR013766">
    <property type="entry name" value="Thioredoxin_domain"/>
</dbReference>
<sequence>MTPLPSMPAPDFTVDVLNPDYSFGSVSLKDYAGKYLVILFYPADFTFVCPSEIHKFNDNLERFRAAGAEVLIGSTDGPFVHLAWTQTPRAEGGLGKMAVPLFADRNLKFSRDYGVLIEDAGLSLRGMFIISDKGILRHVTVNDFQVGRNVEEALRLVQGFKHADETGAGIPCDWTPGSDTIIQDPEGKKEFFLEHQK</sequence>
<organism evidence="10 11">
    <name type="scientific">Kipferlia bialata</name>
    <dbReference type="NCBI Taxonomy" id="797122"/>
    <lineage>
        <taxon>Eukaryota</taxon>
        <taxon>Metamonada</taxon>
        <taxon>Carpediemonas-like organisms</taxon>
        <taxon>Kipferlia</taxon>
    </lineage>
</organism>
<gene>
    <name evidence="10" type="ORF">KIPB_003752</name>
</gene>
<accession>A0A391NK67</accession>
<dbReference type="AlphaFoldDB" id="A0A391NK67"/>
<keyword evidence="4 7" id="KW-0560">Oxidoreductase</keyword>
<evidence type="ECO:0000256" key="6">
    <source>
        <dbReference type="ARBA" id="ARBA00023284"/>
    </source>
</evidence>
<dbReference type="Pfam" id="PF10417">
    <property type="entry name" value="1-cysPrx_C"/>
    <property type="match status" value="1"/>
</dbReference>
<keyword evidence="11" id="KW-1185">Reference proteome</keyword>
<keyword evidence="6 7" id="KW-0676">Redox-active center</keyword>
<dbReference type="InterPro" id="IPR019479">
    <property type="entry name" value="Peroxiredoxin_C"/>
</dbReference>
<dbReference type="GO" id="GO:0005829">
    <property type="term" value="C:cytosol"/>
    <property type="evidence" value="ECO:0007669"/>
    <property type="project" value="TreeGrafter"/>
</dbReference>